<keyword evidence="2" id="KW-1185">Reference proteome</keyword>
<dbReference type="Proteomes" id="UP001446871">
    <property type="component" value="Unassembled WGS sequence"/>
</dbReference>
<evidence type="ECO:0008006" key="3">
    <source>
        <dbReference type="Google" id="ProtNLM"/>
    </source>
</evidence>
<protein>
    <recommendedName>
        <fullName evidence="3">Wax synthase domain-containing protein</fullName>
    </recommendedName>
</protein>
<sequence>MNHLEVLALVPLGTLVFHYQINGTIKRCWKALHRPGSATLLLHILLSVFEVMRYYSRRYHNEYYLPYSNNANNTTVFQQVYNTSAESTSIYSGHDEFIGFGTTKEGPKLPTATLLDLVLMLVQCHTSLLLARDRVWAGHKSILRPVYHSQTLFRILPTVGSFFLSSDLSPRLPLETIPGFESWVSPEQLYRASIMVNVSFVYPRLLVWTLCRLGGVGPLGRRYRDVYTFSIFLSAVVAMHDGGITLGPQLYIAGVVMFVVLERWVAREMLERAASTVEEEQKAEAVTGESRKVVAKRGLGVKDRLVDFLAWYGFVEVDMLRSEKKEQT</sequence>
<evidence type="ECO:0000313" key="1">
    <source>
        <dbReference type="EMBL" id="KAK8063348.1"/>
    </source>
</evidence>
<reference evidence="1 2" key="1">
    <citation type="submission" date="2023-01" db="EMBL/GenBank/DDBJ databases">
        <title>Analysis of 21 Apiospora genomes using comparative genomics revels a genus with tremendous synthesis potential of carbohydrate active enzymes and secondary metabolites.</title>
        <authorList>
            <person name="Sorensen T."/>
        </authorList>
    </citation>
    <scope>NUCLEOTIDE SEQUENCE [LARGE SCALE GENOMIC DNA]</scope>
    <source>
        <strain evidence="1 2">CBS 83171</strain>
    </source>
</reference>
<gene>
    <name evidence="1" type="ORF">PG996_008000</name>
</gene>
<organism evidence="1 2">
    <name type="scientific">Apiospora saccharicola</name>
    <dbReference type="NCBI Taxonomy" id="335842"/>
    <lineage>
        <taxon>Eukaryota</taxon>
        <taxon>Fungi</taxon>
        <taxon>Dikarya</taxon>
        <taxon>Ascomycota</taxon>
        <taxon>Pezizomycotina</taxon>
        <taxon>Sordariomycetes</taxon>
        <taxon>Xylariomycetidae</taxon>
        <taxon>Amphisphaeriales</taxon>
        <taxon>Apiosporaceae</taxon>
        <taxon>Apiospora</taxon>
    </lineage>
</organism>
<proteinExistence type="predicted"/>
<accession>A0ABR1UZX1</accession>
<evidence type="ECO:0000313" key="2">
    <source>
        <dbReference type="Proteomes" id="UP001446871"/>
    </source>
</evidence>
<dbReference type="EMBL" id="JAQQWM010000005">
    <property type="protein sequence ID" value="KAK8063348.1"/>
    <property type="molecule type" value="Genomic_DNA"/>
</dbReference>
<comment type="caution">
    <text evidence="1">The sequence shown here is derived from an EMBL/GenBank/DDBJ whole genome shotgun (WGS) entry which is preliminary data.</text>
</comment>
<name>A0ABR1UZX1_9PEZI</name>